<dbReference type="PIRSF" id="PIRSF005578">
    <property type="entry name" value="TlyA"/>
    <property type="match status" value="1"/>
</dbReference>
<comment type="similarity">
    <text evidence="2">Belongs to the TlyA family.</text>
</comment>
<dbReference type="PANTHER" id="PTHR32319:SF0">
    <property type="entry name" value="BACTERIAL HEMOLYSIN-LIKE PROTEIN"/>
    <property type="match status" value="1"/>
</dbReference>
<evidence type="ECO:0000256" key="2">
    <source>
        <dbReference type="ARBA" id="ARBA00029460"/>
    </source>
</evidence>
<evidence type="ECO:0000256" key="3">
    <source>
        <dbReference type="PROSITE-ProRule" id="PRU00182"/>
    </source>
</evidence>
<dbReference type="PANTHER" id="PTHR32319">
    <property type="entry name" value="BACTERIAL HEMOLYSIN-LIKE PROTEIN"/>
    <property type="match status" value="1"/>
</dbReference>
<keyword evidence="6" id="KW-1185">Reference proteome</keyword>
<dbReference type="Gene3D" id="3.10.290.10">
    <property type="entry name" value="RNA-binding S4 domain"/>
    <property type="match status" value="1"/>
</dbReference>
<dbReference type="InterPro" id="IPR029063">
    <property type="entry name" value="SAM-dependent_MTases_sf"/>
</dbReference>
<dbReference type="InterPro" id="IPR036986">
    <property type="entry name" value="S4_RNA-bd_sf"/>
</dbReference>
<dbReference type="AlphaFoldDB" id="A0A1T4WK74"/>
<dbReference type="OrthoDB" id="9784736at2"/>
<dbReference type="InterPro" id="IPR002877">
    <property type="entry name" value="RNA_MeTrfase_FtsJ_dom"/>
</dbReference>
<keyword evidence="5" id="KW-0489">Methyltransferase</keyword>
<proteinExistence type="inferred from homology"/>
<dbReference type="Gene3D" id="3.40.50.150">
    <property type="entry name" value="Vaccinia Virus protein VP39"/>
    <property type="match status" value="1"/>
</dbReference>
<evidence type="ECO:0000313" key="5">
    <source>
        <dbReference type="EMBL" id="SKA77733.1"/>
    </source>
</evidence>
<keyword evidence="5" id="KW-0808">Transferase</keyword>
<accession>A0A1T4WK74</accession>
<dbReference type="SUPFAM" id="SSF53335">
    <property type="entry name" value="S-adenosyl-L-methionine-dependent methyltransferases"/>
    <property type="match status" value="1"/>
</dbReference>
<gene>
    <name evidence="5" type="ORF">SAMN02745704_01032</name>
</gene>
<keyword evidence="1 3" id="KW-0694">RNA-binding</keyword>
<dbReference type="PROSITE" id="PS50889">
    <property type="entry name" value="S4"/>
    <property type="match status" value="1"/>
</dbReference>
<dbReference type="InterPro" id="IPR004538">
    <property type="entry name" value="Hemolysin_A/TlyA"/>
</dbReference>
<reference evidence="5 6" key="1">
    <citation type="submission" date="2017-02" db="EMBL/GenBank/DDBJ databases">
        <authorList>
            <person name="Peterson S.W."/>
        </authorList>
    </citation>
    <scope>NUCLEOTIDE SEQUENCE [LARGE SCALE GENOMIC DNA]</scope>
    <source>
        <strain evidence="5 6">DSM 16080</strain>
    </source>
</reference>
<feature type="domain" description="Ribosomal RNA methyltransferase FtsJ" evidence="4">
    <location>
        <begin position="64"/>
        <end position="245"/>
    </location>
</feature>
<dbReference type="EMBL" id="FUYC01000003">
    <property type="protein sequence ID" value="SKA77733.1"/>
    <property type="molecule type" value="Genomic_DNA"/>
</dbReference>
<evidence type="ECO:0000256" key="1">
    <source>
        <dbReference type="ARBA" id="ARBA00022884"/>
    </source>
</evidence>
<dbReference type="RefSeq" id="WP_078716610.1">
    <property type="nucleotide sequence ID" value="NZ_FUYC01000003.1"/>
</dbReference>
<dbReference type="SUPFAM" id="SSF55174">
    <property type="entry name" value="Alpha-L RNA-binding motif"/>
    <property type="match status" value="1"/>
</dbReference>
<dbReference type="STRING" id="1121449.SAMN02745704_01032"/>
<evidence type="ECO:0000313" key="6">
    <source>
        <dbReference type="Proteomes" id="UP000190027"/>
    </source>
</evidence>
<dbReference type="GO" id="GO:0003723">
    <property type="term" value="F:RNA binding"/>
    <property type="evidence" value="ECO:0007669"/>
    <property type="project" value="UniProtKB-KW"/>
</dbReference>
<dbReference type="CDD" id="cd02440">
    <property type="entry name" value="AdoMet_MTases"/>
    <property type="match status" value="1"/>
</dbReference>
<dbReference type="InterPro" id="IPR047048">
    <property type="entry name" value="TlyA"/>
</dbReference>
<dbReference type="NCBIfam" id="TIGR00478">
    <property type="entry name" value="tly"/>
    <property type="match status" value="1"/>
</dbReference>
<dbReference type="Pfam" id="PF01728">
    <property type="entry name" value="FtsJ"/>
    <property type="match status" value="1"/>
</dbReference>
<name>A0A1T4WK74_9BACT</name>
<evidence type="ECO:0000259" key="4">
    <source>
        <dbReference type="Pfam" id="PF01728"/>
    </source>
</evidence>
<dbReference type="Proteomes" id="UP000190027">
    <property type="component" value="Unassembled WGS sequence"/>
</dbReference>
<dbReference type="GO" id="GO:0032259">
    <property type="term" value="P:methylation"/>
    <property type="evidence" value="ECO:0007669"/>
    <property type="project" value="UniProtKB-KW"/>
</dbReference>
<sequence>MAKRIRADQLLFQQGLAESREKAKRLIMAGQALLVTKGTPVLVDKPGQQLREDDLLELKEAERFVSRGGYKLLTAIEHFNLDFEGLTCLDAGASTGGFTDCLLQHGAQKVYAVDVGTAQLHEKLRNDPRVISMENTNLRTAPADLLPETVDAVVMDVSFISLTRILPACMHYLSPAGFLVVLIKPQFELGPEKNHKGVVRNEADRLQAVTLVREFAQQELGLTVTDVVPSSIKGPKGNQEYLALLQNSPKR</sequence>
<organism evidence="5 6">
    <name type="scientific">Paucidesulfovibrio gracilis DSM 16080</name>
    <dbReference type="NCBI Taxonomy" id="1121449"/>
    <lineage>
        <taxon>Bacteria</taxon>
        <taxon>Pseudomonadati</taxon>
        <taxon>Thermodesulfobacteriota</taxon>
        <taxon>Desulfovibrionia</taxon>
        <taxon>Desulfovibrionales</taxon>
        <taxon>Desulfovibrionaceae</taxon>
        <taxon>Paucidesulfovibrio</taxon>
    </lineage>
</organism>
<dbReference type="GO" id="GO:0008168">
    <property type="term" value="F:methyltransferase activity"/>
    <property type="evidence" value="ECO:0007669"/>
    <property type="project" value="UniProtKB-KW"/>
</dbReference>
<protein>
    <submittedName>
        <fullName evidence="5">23S rRNA (Cytidine1920-2'-O)/16S rRNA (Cytidine1409-2'-O)-methyltransferase</fullName>
    </submittedName>
</protein>